<feature type="region of interest" description="Disordered" evidence="1">
    <location>
        <begin position="365"/>
        <end position="402"/>
    </location>
</feature>
<keyword evidence="3" id="KW-1185">Reference proteome</keyword>
<name>A0A9P5BZ46_9PLEO</name>
<evidence type="ECO:0000313" key="3">
    <source>
        <dbReference type="Proteomes" id="UP000758155"/>
    </source>
</evidence>
<organism evidence="2 3">
    <name type="scientific">Didymella heteroderae</name>
    <dbReference type="NCBI Taxonomy" id="1769908"/>
    <lineage>
        <taxon>Eukaryota</taxon>
        <taxon>Fungi</taxon>
        <taxon>Dikarya</taxon>
        <taxon>Ascomycota</taxon>
        <taxon>Pezizomycotina</taxon>
        <taxon>Dothideomycetes</taxon>
        <taxon>Pleosporomycetidae</taxon>
        <taxon>Pleosporales</taxon>
        <taxon>Pleosporineae</taxon>
        <taxon>Didymellaceae</taxon>
        <taxon>Didymella</taxon>
    </lineage>
</organism>
<dbReference type="AlphaFoldDB" id="A0A9P5BZ46"/>
<dbReference type="OrthoDB" id="3799274at2759"/>
<dbReference type="Proteomes" id="UP000758155">
    <property type="component" value="Unassembled WGS sequence"/>
</dbReference>
<protein>
    <submittedName>
        <fullName evidence="2">Uncharacterized protein</fullName>
    </submittedName>
</protein>
<feature type="compositionally biased region" description="Pro residues" evidence="1">
    <location>
        <begin position="109"/>
        <end position="126"/>
    </location>
</feature>
<evidence type="ECO:0000313" key="2">
    <source>
        <dbReference type="EMBL" id="KAF3035445.1"/>
    </source>
</evidence>
<feature type="compositionally biased region" description="Basic and acidic residues" evidence="1">
    <location>
        <begin position="386"/>
        <end position="395"/>
    </location>
</feature>
<evidence type="ECO:0000256" key="1">
    <source>
        <dbReference type="SAM" id="MobiDB-lite"/>
    </source>
</evidence>
<proteinExistence type="predicted"/>
<dbReference type="EMBL" id="SWKV01000058">
    <property type="protein sequence ID" value="KAF3035445.1"/>
    <property type="molecule type" value="Genomic_DNA"/>
</dbReference>
<gene>
    <name evidence="2" type="ORF">E8E12_005232</name>
</gene>
<sequence length="402" mass="44212">MPYVKALEATGLSWDAFPAPIPEAESWQPDPDSILFAGRLPDARFNKDPLTAPQKKAFKRDKLLGLFFDGPSENPGVASTRSSVSRNSISTGVGGWPVVAPRATGYPRAPSPPRATEPPENTPPPAFEEAAASKRADNYKCTMETLPPQPLFPRLQTPPMSIASEAFESPTKTTTPVWARKLEHLLGEPSLKDSPLEAAPLARPPCAQAAPPATLASKPPHLRRYRILRTTSTPVTTLKSRFDGVEVAGVPQTEQHLTAPSEVLLSSSISHVRNPSTVASLVPIGLLEETAVQKRPPESCIPQKLTSSSEEHERYLKIKLINIMEQDMDMFTCTTCRDMNRMKDKELDTHFTKTKLMHRLTQEIRQSKDDTGELDMKASLAAFQQEEGKRFKRTDGSSGART</sequence>
<feature type="compositionally biased region" description="Basic and acidic residues" evidence="1">
    <location>
        <begin position="365"/>
        <end position="376"/>
    </location>
</feature>
<feature type="region of interest" description="Disordered" evidence="1">
    <location>
        <begin position="69"/>
        <end position="129"/>
    </location>
</feature>
<accession>A0A9P5BZ46</accession>
<comment type="caution">
    <text evidence="2">The sequence shown here is derived from an EMBL/GenBank/DDBJ whole genome shotgun (WGS) entry which is preliminary data.</text>
</comment>
<feature type="compositionally biased region" description="Low complexity" evidence="1">
    <location>
        <begin position="79"/>
        <end position="91"/>
    </location>
</feature>
<reference evidence="2" key="1">
    <citation type="submission" date="2019-04" db="EMBL/GenBank/DDBJ databases">
        <title>Sequencing of skin fungus with MAO and IRED activity.</title>
        <authorList>
            <person name="Marsaioli A.J."/>
            <person name="Bonatto J.M.C."/>
            <person name="Reis Junior O."/>
        </authorList>
    </citation>
    <scope>NUCLEOTIDE SEQUENCE</scope>
    <source>
        <strain evidence="2">28M1</strain>
    </source>
</reference>